<organism evidence="3 4">
    <name type="scientific">Coemansia spiralis</name>
    <dbReference type="NCBI Taxonomy" id="417178"/>
    <lineage>
        <taxon>Eukaryota</taxon>
        <taxon>Fungi</taxon>
        <taxon>Fungi incertae sedis</taxon>
        <taxon>Zoopagomycota</taxon>
        <taxon>Kickxellomycotina</taxon>
        <taxon>Kickxellomycetes</taxon>
        <taxon>Kickxellales</taxon>
        <taxon>Kickxellaceae</taxon>
        <taxon>Coemansia</taxon>
    </lineage>
</organism>
<dbReference type="SUPFAM" id="SSF53474">
    <property type="entry name" value="alpha/beta-Hydrolases"/>
    <property type="match status" value="1"/>
</dbReference>
<name>A0A9W8G8U4_9FUNG</name>
<dbReference type="InterPro" id="IPR029058">
    <property type="entry name" value="AB_hydrolase_fold"/>
</dbReference>
<dbReference type="PANTHER" id="PTHR48081">
    <property type="entry name" value="AB HYDROLASE SUPERFAMILY PROTEIN C4A8.06C"/>
    <property type="match status" value="1"/>
</dbReference>
<evidence type="ECO:0000313" key="3">
    <source>
        <dbReference type="EMBL" id="KAJ2678218.1"/>
    </source>
</evidence>
<dbReference type="AlphaFoldDB" id="A0A9W8G8U4"/>
<protein>
    <recommendedName>
        <fullName evidence="2">BD-FAE-like domain-containing protein</fullName>
    </recommendedName>
</protein>
<dbReference type="Proteomes" id="UP001151518">
    <property type="component" value="Unassembled WGS sequence"/>
</dbReference>
<dbReference type="InterPro" id="IPR050300">
    <property type="entry name" value="GDXG_lipolytic_enzyme"/>
</dbReference>
<keyword evidence="1" id="KW-0378">Hydrolase</keyword>
<dbReference type="EMBL" id="JANBTW010000023">
    <property type="protein sequence ID" value="KAJ2678218.1"/>
    <property type="molecule type" value="Genomic_DNA"/>
</dbReference>
<evidence type="ECO:0000256" key="1">
    <source>
        <dbReference type="ARBA" id="ARBA00022801"/>
    </source>
</evidence>
<dbReference type="Gene3D" id="3.40.50.1820">
    <property type="entry name" value="alpha/beta hydrolase"/>
    <property type="match status" value="1"/>
</dbReference>
<gene>
    <name evidence="3" type="ORF">GGI25_002569</name>
</gene>
<evidence type="ECO:0000313" key="4">
    <source>
        <dbReference type="Proteomes" id="UP001151518"/>
    </source>
</evidence>
<dbReference type="PANTHER" id="PTHR48081:SF33">
    <property type="entry name" value="KYNURENINE FORMAMIDASE"/>
    <property type="match status" value="1"/>
</dbReference>
<evidence type="ECO:0000259" key="2">
    <source>
        <dbReference type="Pfam" id="PF20434"/>
    </source>
</evidence>
<dbReference type="Pfam" id="PF20434">
    <property type="entry name" value="BD-FAE"/>
    <property type="match status" value="1"/>
</dbReference>
<reference evidence="3" key="1">
    <citation type="submission" date="2022-07" db="EMBL/GenBank/DDBJ databases">
        <title>Phylogenomic reconstructions and comparative analyses of Kickxellomycotina fungi.</title>
        <authorList>
            <person name="Reynolds N.K."/>
            <person name="Stajich J.E."/>
            <person name="Barry K."/>
            <person name="Grigoriev I.V."/>
            <person name="Crous P."/>
            <person name="Smith M.E."/>
        </authorList>
    </citation>
    <scope>NUCLEOTIDE SEQUENCE</scope>
    <source>
        <strain evidence="3">NRRL 3115</strain>
    </source>
</reference>
<comment type="caution">
    <text evidence="3">The sequence shown here is derived from an EMBL/GenBank/DDBJ whole genome shotgun (WGS) entry which is preliminary data.</text>
</comment>
<feature type="domain" description="BD-FAE-like" evidence="2">
    <location>
        <begin position="88"/>
        <end position="293"/>
    </location>
</feature>
<proteinExistence type="predicted"/>
<dbReference type="InterPro" id="IPR049492">
    <property type="entry name" value="BD-FAE-like_dom"/>
</dbReference>
<sequence>MDLSTISDMQTEHSLPDVEMFEGDEDCRSNNMPGISRMTSREAMLTQHQMDLRRRLMDTISPENNFKEESLVFTDIAYIADGNSKHTLDIYLPSNSAETSSLPLIVYIHGGAWRTGDKSDFTKLCKGLITVSQDKIAVAAVSYRLCTRSSESIKHPELLNDAVNAVKFLISGSYPGKPHVDTNKVFLVGHSAGAHLSTLMVLSEQPGFQEYLSCIKGVLGVSGIYDIPELLKVYPDYSDFVEMAFDKSQYQNASPYYVAQTKYANAEHLRFLIVSSTADELIASVHSARFACQLVSSGYSNVAMVIKDIGTHDEEPFTQDFWRIVNDFILK</sequence>
<dbReference type="OrthoDB" id="6495301at2759"/>
<accession>A0A9W8G8U4</accession>
<dbReference type="GO" id="GO:0016787">
    <property type="term" value="F:hydrolase activity"/>
    <property type="evidence" value="ECO:0007669"/>
    <property type="project" value="UniProtKB-KW"/>
</dbReference>